<dbReference type="OrthoDB" id="5404599at2759"/>
<gene>
    <name evidence="1" type="ORF">K505DRAFT_352358</name>
</gene>
<accession>A0A6A6X0T8</accession>
<name>A0A6A6X0T8_9PLEO</name>
<evidence type="ECO:0000313" key="2">
    <source>
        <dbReference type="Proteomes" id="UP000799757"/>
    </source>
</evidence>
<dbReference type="EMBL" id="MU002114">
    <property type="protein sequence ID" value="KAF2789773.1"/>
    <property type="molecule type" value="Genomic_DNA"/>
</dbReference>
<reference evidence="1" key="1">
    <citation type="journal article" date="2020" name="Stud. Mycol.">
        <title>101 Dothideomycetes genomes: a test case for predicting lifestyles and emergence of pathogens.</title>
        <authorList>
            <person name="Haridas S."/>
            <person name="Albert R."/>
            <person name="Binder M."/>
            <person name="Bloem J."/>
            <person name="Labutti K."/>
            <person name="Salamov A."/>
            <person name="Andreopoulos B."/>
            <person name="Baker S."/>
            <person name="Barry K."/>
            <person name="Bills G."/>
            <person name="Bluhm B."/>
            <person name="Cannon C."/>
            <person name="Castanera R."/>
            <person name="Culley D."/>
            <person name="Daum C."/>
            <person name="Ezra D."/>
            <person name="Gonzalez J."/>
            <person name="Henrissat B."/>
            <person name="Kuo A."/>
            <person name="Liang C."/>
            <person name="Lipzen A."/>
            <person name="Lutzoni F."/>
            <person name="Magnuson J."/>
            <person name="Mondo S."/>
            <person name="Nolan M."/>
            <person name="Ohm R."/>
            <person name="Pangilinan J."/>
            <person name="Park H.-J."/>
            <person name="Ramirez L."/>
            <person name="Alfaro M."/>
            <person name="Sun H."/>
            <person name="Tritt A."/>
            <person name="Yoshinaga Y."/>
            <person name="Zwiers L.-H."/>
            <person name="Turgeon B."/>
            <person name="Goodwin S."/>
            <person name="Spatafora J."/>
            <person name="Crous P."/>
            <person name="Grigoriev I."/>
        </authorList>
    </citation>
    <scope>NUCLEOTIDE SEQUENCE</scope>
    <source>
        <strain evidence="1">CBS 109.77</strain>
    </source>
</reference>
<protein>
    <submittedName>
        <fullName evidence="1">Uncharacterized protein</fullName>
    </submittedName>
</protein>
<sequence>MAANPQTPLTGLQDGSQAQINILDASWFRNHGRTRALPSPEQVRSLSTPHRLLQSVQFEEVDLIVESREQIPTSEATEEVFIYMQLILGHTLDQRWDSTTYNDKQAVCSDLQIFVSRFRKLGLNESQQVIGMCAGFEGCDFLPLLRPFTTRVIFRDLPSFLWRRHVADTQNIEDQWRDVVLNNGRIVFTHGDWAQKGWYPEYWEHCRDWSG</sequence>
<organism evidence="1 2">
    <name type="scientific">Melanomma pulvis-pyrius CBS 109.77</name>
    <dbReference type="NCBI Taxonomy" id="1314802"/>
    <lineage>
        <taxon>Eukaryota</taxon>
        <taxon>Fungi</taxon>
        <taxon>Dikarya</taxon>
        <taxon>Ascomycota</taxon>
        <taxon>Pezizomycotina</taxon>
        <taxon>Dothideomycetes</taxon>
        <taxon>Pleosporomycetidae</taxon>
        <taxon>Pleosporales</taxon>
        <taxon>Melanommataceae</taxon>
        <taxon>Melanomma</taxon>
    </lineage>
</organism>
<keyword evidence="2" id="KW-1185">Reference proteome</keyword>
<evidence type="ECO:0000313" key="1">
    <source>
        <dbReference type="EMBL" id="KAF2789773.1"/>
    </source>
</evidence>
<dbReference type="AlphaFoldDB" id="A0A6A6X0T8"/>
<dbReference type="Proteomes" id="UP000799757">
    <property type="component" value="Unassembled WGS sequence"/>
</dbReference>
<proteinExistence type="predicted"/>